<protein>
    <submittedName>
        <fullName evidence="2">Alcohol dehydrogenase-like protein</fullName>
    </submittedName>
</protein>
<dbReference type="Gene3D" id="3.90.180.10">
    <property type="entry name" value="Medium-chain alcohol dehydrogenases, catalytic domain"/>
    <property type="match status" value="1"/>
</dbReference>
<dbReference type="InterPro" id="IPR013154">
    <property type="entry name" value="ADH-like_N"/>
</dbReference>
<reference evidence="2 3" key="1">
    <citation type="journal article" date="2012" name="PLoS ONE">
        <title>Complete Genome and Transcriptomes of Streptococcus parasanguinis FW213: Phylogenic Relations and Potential Virulence Mechanisms.</title>
        <authorList>
            <person name="Geng J."/>
            <person name="Chiu C.H."/>
            <person name="Tang P."/>
            <person name="Chen Y."/>
            <person name="Shieh H.R."/>
            <person name="Hu S."/>
            <person name="Chen Y.Y."/>
        </authorList>
    </citation>
    <scope>NUCLEOTIDE SEQUENCE [LARGE SCALE GENOMIC DNA]</scope>
    <source>
        <strain evidence="2 3">FW213</strain>
    </source>
</reference>
<dbReference type="InterPro" id="IPR050700">
    <property type="entry name" value="YIM1/Zinc_Alcohol_DH_Fams"/>
</dbReference>
<dbReference type="KEGG" id="scf:Spaf_0456"/>
<evidence type="ECO:0000313" key="3">
    <source>
        <dbReference type="Proteomes" id="UP000002865"/>
    </source>
</evidence>
<dbReference type="Pfam" id="PF08240">
    <property type="entry name" value="ADH_N"/>
    <property type="match status" value="1"/>
</dbReference>
<proteinExistence type="predicted"/>
<dbReference type="HOGENOM" id="CLU_026673_3_3_9"/>
<dbReference type="EMBL" id="CP003122">
    <property type="protein sequence ID" value="AFJ25469.1"/>
    <property type="molecule type" value="Genomic_DNA"/>
</dbReference>
<organism evidence="2 3">
    <name type="scientific">Streptococcus parasanguinis FW213</name>
    <dbReference type="NCBI Taxonomy" id="1114965"/>
    <lineage>
        <taxon>Bacteria</taxon>
        <taxon>Bacillati</taxon>
        <taxon>Bacillota</taxon>
        <taxon>Bacilli</taxon>
        <taxon>Lactobacillales</taxon>
        <taxon>Streptococcaceae</taxon>
        <taxon>Streptococcus</taxon>
    </lineage>
</organism>
<feature type="domain" description="Enoyl reductase (ER)" evidence="1">
    <location>
        <begin position="24"/>
        <end position="342"/>
    </location>
</feature>
<accession>I1ZK95</accession>
<dbReference type="eggNOG" id="COG0604">
    <property type="taxonomic scope" value="Bacteria"/>
</dbReference>
<evidence type="ECO:0000313" key="2">
    <source>
        <dbReference type="EMBL" id="AFJ25469.1"/>
    </source>
</evidence>
<dbReference type="Pfam" id="PF13602">
    <property type="entry name" value="ADH_zinc_N_2"/>
    <property type="match status" value="1"/>
</dbReference>
<dbReference type="SUPFAM" id="SSF51735">
    <property type="entry name" value="NAD(P)-binding Rossmann-fold domains"/>
    <property type="match status" value="1"/>
</dbReference>
<gene>
    <name evidence="2" type="ORF">Spaf_0456</name>
</gene>
<dbReference type="SMART" id="SM00829">
    <property type="entry name" value="PKS_ER"/>
    <property type="match status" value="1"/>
</dbReference>
<name>I1ZK95_STRPA</name>
<dbReference type="SUPFAM" id="SSF50129">
    <property type="entry name" value="GroES-like"/>
    <property type="match status" value="1"/>
</dbReference>
<dbReference type="PANTHER" id="PTHR11695:SF648">
    <property type="entry name" value="ZINC-BINDING OXIDOREDUCTASE"/>
    <property type="match status" value="1"/>
</dbReference>
<dbReference type="PANTHER" id="PTHR11695">
    <property type="entry name" value="ALCOHOL DEHYDROGENASE RELATED"/>
    <property type="match status" value="1"/>
</dbReference>
<evidence type="ECO:0000259" key="1">
    <source>
        <dbReference type="SMART" id="SM00829"/>
    </source>
</evidence>
<sequence>MITQFCNGGMYCMTVKAIQFHRFGNIDVLELAEVEPEPLKENQVRVKVAAVGLNPVDYKIFEGVKQLRMLSLLMKLRHPSRWFEKASSLFPRGVARDFAGTIIEVGENVTQFSVGDRVFGTIISAPGLGSKRGALATEICVKETEIASMPSNIDFLHGSVLGVSSLTVGGAFRKINIGTKDTIVISGASGGIGSIAVQYAVSKGARVIGIASAGNADYLRSIGAIPISYHESIKEKIQELSGVTVTKMLDCYGGDYVKLGFQLGLRGDQIATLVPSPSAILKGVQFTGPRHSQYDDFLSLAELVSKGEISVRLDKIYPFSLPEIKEAYKDLEKGHTRGKRVIVIQEE</sequence>
<dbReference type="CDD" id="cd05289">
    <property type="entry name" value="MDR_like_2"/>
    <property type="match status" value="1"/>
</dbReference>
<dbReference type="PATRIC" id="fig|1114965.3.peg.441"/>
<dbReference type="STRING" id="1114965.Spaf_0456"/>
<dbReference type="GO" id="GO:0016491">
    <property type="term" value="F:oxidoreductase activity"/>
    <property type="evidence" value="ECO:0007669"/>
    <property type="project" value="InterPro"/>
</dbReference>
<dbReference type="AlphaFoldDB" id="I1ZK95"/>
<dbReference type="InterPro" id="IPR020843">
    <property type="entry name" value="ER"/>
</dbReference>
<dbReference type="Proteomes" id="UP000002865">
    <property type="component" value="Chromosome"/>
</dbReference>
<dbReference type="PaxDb" id="1114965-Spaf_0456"/>
<dbReference type="Gene3D" id="3.40.50.720">
    <property type="entry name" value="NAD(P)-binding Rossmann-like Domain"/>
    <property type="match status" value="1"/>
</dbReference>
<dbReference type="InterPro" id="IPR011032">
    <property type="entry name" value="GroES-like_sf"/>
</dbReference>
<dbReference type="InterPro" id="IPR036291">
    <property type="entry name" value="NAD(P)-bd_dom_sf"/>
</dbReference>